<dbReference type="PANTHER" id="PTHR41521">
    <property type="match status" value="1"/>
</dbReference>
<reference evidence="3" key="1">
    <citation type="submission" date="2016-11" db="EMBL/GenBank/DDBJ databases">
        <authorList>
            <person name="Varghese N."/>
            <person name="Submissions S."/>
        </authorList>
    </citation>
    <scope>NUCLEOTIDE SEQUENCE [LARGE SCALE GENOMIC DNA]</scope>
    <source>
        <strain evidence="3">DSM 16990</strain>
    </source>
</reference>
<dbReference type="PANTHER" id="PTHR41521:SF4">
    <property type="entry name" value="BLR0684 PROTEIN"/>
    <property type="match status" value="1"/>
</dbReference>
<feature type="domain" description="DUF1330" evidence="1">
    <location>
        <begin position="3"/>
        <end position="94"/>
    </location>
</feature>
<dbReference type="SUPFAM" id="SSF54909">
    <property type="entry name" value="Dimeric alpha+beta barrel"/>
    <property type="match status" value="1"/>
</dbReference>
<organism evidence="2 3">
    <name type="scientific">Pedobacter caeni</name>
    <dbReference type="NCBI Taxonomy" id="288992"/>
    <lineage>
        <taxon>Bacteria</taxon>
        <taxon>Pseudomonadati</taxon>
        <taxon>Bacteroidota</taxon>
        <taxon>Sphingobacteriia</taxon>
        <taxon>Sphingobacteriales</taxon>
        <taxon>Sphingobacteriaceae</taxon>
        <taxon>Pedobacter</taxon>
    </lineage>
</organism>
<dbReference type="EMBL" id="FQUQ01000001">
    <property type="protein sequence ID" value="SHE78819.1"/>
    <property type="molecule type" value="Genomic_DNA"/>
</dbReference>
<dbReference type="InterPro" id="IPR011008">
    <property type="entry name" value="Dimeric_a/b-barrel"/>
</dbReference>
<evidence type="ECO:0000313" key="2">
    <source>
        <dbReference type="EMBL" id="SHE78819.1"/>
    </source>
</evidence>
<dbReference type="Proteomes" id="UP000184287">
    <property type="component" value="Unassembled WGS sequence"/>
</dbReference>
<dbReference type="OrthoDB" id="9806380at2"/>
<evidence type="ECO:0000313" key="3">
    <source>
        <dbReference type="Proteomes" id="UP000184287"/>
    </source>
</evidence>
<dbReference type="AlphaFoldDB" id="A0A1M4WC50"/>
<dbReference type="RefSeq" id="WP_073228656.1">
    <property type="nucleotide sequence ID" value="NZ_FQUQ01000001.1"/>
</dbReference>
<accession>A0A1M4WC50</accession>
<proteinExistence type="predicted"/>
<keyword evidence="3" id="KW-1185">Reference proteome</keyword>
<sequence length="104" mass="11777">MAVYYINSYDIIDTELYQEYGPKVYPILLRYGAEVLASDTTPIVLEGQARKMNAIVKFPSEEAALNCYNDEEYQAVKAIRINSTANCTMVLVREFSINLPNANE</sequence>
<name>A0A1M4WC50_9SPHI</name>
<dbReference type="InterPro" id="IPR010753">
    <property type="entry name" value="DUF1330"/>
</dbReference>
<gene>
    <name evidence="2" type="ORF">SAMN04488522_1011216</name>
</gene>
<evidence type="ECO:0000259" key="1">
    <source>
        <dbReference type="Pfam" id="PF07045"/>
    </source>
</evidence>
<dbReference type="Pfam" id="PF07045">
    <property type="entry name" value="DUF1330"/>
    <property type="match status" value="1"/>
</dbReference>
<dbReference type="STRING" id="288992.SAMN04488522_1011216"/>
<dbReference type="Gene3D" id="3.30.70.100">
    <property type="match status" value="1"/>
</dbReference>
<protein>
    <submittedName>
        <fullName evidence="2">Uncharacterized conserved protein, DUF1330 family</fullName>
    </submittedName>
</protein>